<feature type="region of interest" description="Disordered" evidence="4">
    <location>
        <begin position="437"/>
        <end position="463"/>
    </location>
</feature>
<feature type="compositionally biased region" description="Acidic residues" evidence="4">
    <location>
        <begin position="447"/>
        <end position="460"/>
    </location>
</feature>
<proteinExistence type="inferred from homology"/>
<keyword evidence="6" id="KW-1185">Reference proteome</keyword>
<accession>A0A225WSS5</accession>
<dbReference type="AlphaFoldDB" id="A0A225WSS5"/>
<dbReference type="SUPFAM" id="SSF50978">
    <property type="entry name" value="WD40 repeat-like"/>
    <property type="match status" value="1"/>
</dbReference>
<evidence type="ECO:0000256" key="3">
    <source>
        <dbReference type="ARBA" id="ARBA00022840"/>
    </source>
</evidence>
<dbReference type="FunFam" id="3.40.50.300:FF:004948">
    <property type="entry name" value="Uncharacterized protein"/>
    <property type="match status" value="1"/>
</dbReference>
<protein>
    <submittedName>
        <fullName evidence="5">Putative mitochondrial protein</fullName>
    </submittedName>
</protein>
<dbReference type="SMART" id="SM00320">
    <property type="entry name" value="WD40"/>
    <property type="match status" value="2"/>
</dbReference>
<dbReference type="Pfam" id="PF03969">
    <property type="entry name" value="AFG1_ATPase"/>
    <property type="match status" value="1"/>
</dbReference>
<dbReference type="GO" id="GO:0005524">
    <property type="term" value="F:ATP binding"/>
    <property type="evidence" value="ECO:0007669"/>
    <property type="project" value="UniProtKB-KW"/>
</dbReference>
<dbReference type="InterPro" id="IPR015943">
    <property type="entry name" value="WD40/YVTN_repeat-like_dom_sf"/>
</dbReference>
<comment type="similarity">
    <text evidence="1">Belongs to the AFG1 ATPase family.</text>
</comment>
<evidence type="ECO:0000256" key="1">
    <source>
        <dbReference type="ARBA" id="ARBA00010322"/>
    </source>
</evidence>
<evidence type="ECO:0000256" key="4">
    <source>
        <dbReference type="SAM" id="MobiDB-lite"/>
    </source>
</evidence>
<dbReference type="Proteomes" id="UP000198211">
    <property type="component" value="Unassembled WGS sequence"/>
</dbReference>
<dbReference type="InterPro" id="IPR036322">
    <property type="entry name" value="WD40_repeat_dom_sf"/>
</dbReference>
<dbReference type="InterPro" id="IPR001680">
    <property type="entry name" value="WD40_rpt"/>
</dbReference>
<evidence type="ECO:0000256" key="2">
    <source>
        <dbReference type="ARBA" id="ARBA00022741"/>
    </source>
</evidence>
<keyword evidence="3" id="KW-0067">ATP-binding</keyword>
<evidence type="ECO:0000313" key="6">
    <source>
        <dbReference type="Proteomes" id="UP000198211"/>
    </source>
</evidence>
<dbReference type="GO" id="GO:0016887">
    <property type="term" value="F:ATP hydrolysis activity"/>
    <property type="evidence" value="ECO:0007669"/>
    <property type="project" value="InterPro"/>
</dbReference>
<organism evidence="5 6">
    <name type="scientific">Phytophthora megakarya</name>
    <dbReference type="NCBI Taxonomy" id="4795"/>
    <lineage>
        <taxon>Eukaryota</taxon>
        <taxon>Sar</taxon>
        <taxon>Stramenopiles</taxon>
        <taxon>Oomycota</taxon>
        <taxon>Peronosporomycetes</taxon>
        <taxon>Peronosporales</taxon>
        <taxon>Peronosporaceae</taxon>
        <taxon>Phytophthora</taxon>
    </lineage>
</organism>
<dbReference type="GO" id="GO:0005739">
    <property type="term" value="C:mitochondrion"/>
    <property type="evidence" value="ECO:0007669"/>
    <property type="project" value="TreeGrafter"/>
</dbReference>
<dbReference type="PANTHER" id="PTHR12169">
    <property type="entry name" value="ATPASE N2B"/>
    <property type="match status" value="1"/>
</dbReference>
<name>A0A225WSS5_9STRA</name>
<dbReference type="InterPro" id="IPR005654">
    <property type="entry name" value="ATPase_AFG1-like"/>
</dbReference>
<feature type="compositionally biased region" description="Low complexity" evidence="4">
    <location>
        <begin position="437"/>
        <end position="446"/>
    </location>
</feature>
<dbReference type="SUPFAM" id="SSF52540">
    <property type="entry name" value="P-loop containing nucleoside triphosphate hydrolases"/>
    <property type="match status" value="1"/>
</dbReference>
<reference evidence="6" key="1">
    <citation type="submission" date="2017-03" db="EMBL/GenBank/DDBJ databases">
        <title>Phytopthora megakarya and P. palmivora, two closely related causual agents of cacao black pod achieved similar genome size and gene model numbers by different mechanisms.</title>
        <authorList>
            <person name="Ali S."/>
            <person name="Shao J."/>
            <person name="Larry D.J."/>
            <person name="Kronmiller B."/>
            <person name="Shen D."/>
            <person name="Strem M.D."/>
            <person name="Melnick R.L."/>
            <person name="Guiltinan M.J."/>
            <person name="Tyler B.M."/>
            <person name="Meinhardt L.W."/>
            <person name="Bailey B.A."/>
        </authorList>
    </citation>
    <scope>NUCLEOTIDE SEQUENCE [LARGE SCALE GENOMIC DNA]</scope>
    <source>
        <strain evidence="6">zdho120</strain>
    </source>
</reference>
<dbReference type="Gene3D" id="2.130.10.10">
    <property type="entry name" value="YVTN repeat-like/Quinoprotein amine dehydrogenase"/>
    <property type="match status" value="1"/>
</dbReference>
<dbReference type="NCBIfam" id="NF040713">
    <property type="entry name" value="ZapE"/>
    <property type="match status" value="1"/>
</dbReference>
<dbReference type="EMBL" id="NBNE01000301">
    <property type="protein sequence ID" value="OWZ20664.1"/>
    <property type="molecule type" value="Genomic_DNA"/>
</dbReference>
<keyword evidence="2" id="KW-0547">Nucleotide-binding</keyword>
<gene>
    <name evidence="5" type="ORF">PHMEG_0004892</name>
</gene>
<evidence type="ECO:0000313" key="5">
    <source>
        <dbReference type="EMBL" id="OWZ20664.1"/>
    </source>
</evidence>
<dbReference type="Gene3D" id="3.40.50.300">
    <property type="entry name" value="P-loop containing nucleotide triphosphate hydrolases"/>
    <property type="match status" value="1"/>
</dbReference>
<dbReference type="OrthoDB" id="548867at2759"/>
<dbReference type="PANTHER" id="PTHR12169:SF6">
    <property type="entry name" value="AFG1-LIKE ATPASE"/>
    <property type="match status" value="1"/>
</dbReference>
<sequence>MHRFSARRVASLRTSACRWSSSVPSSQGTLHGVYKQRADNGVTYDPVQVRAVHHLDALYDQVVRYGGPKPAAKASSSSGWWQKITGKEPAEQEPVKAPKGLYLYGGVGCGKTFVMDMFFDNVPVQQKLRVHFHEFMLDIHKRMHELRRQGFHEDPIPHIADELLESSWLLCFDEFQVTDVADALILRRLFSALLARGFVMVATSNRPPSDLYKNGLQRELFVPFIELLGERCNVVSLEESTTDYRVLKGAVHADNVYEHPINSDTRAAFDYEFMTYCNGEETVATYVTTQGRKVHVPEAAVTAGACRFSFSDLCDKPLGAADYLAIAEAFSVVFVSDIPLLNAERLNQMRRFITFVDCMYDRGVRLHCLAPASPESLYQIDTNMKSHVDEVFAFDRTVSRLLECISGGFCSSATSSFYAFFISESSVVASSSRVTPSLVTSDSSTQSEDEESEEEDTELTEYERKRRENIQRNLAFMQQMGVSTAKIQARTSVGGNPAIGAKKEQLEAKRARQAALIAERREQPLRKSRRLEGKKVEVEPIEAIDQFEMDRIRAPHAPRPPRGSNIHVMDAVDGESKAFLGGITADLEDELEEDTILDDDDGIEYTLADEDITKAVQERIYSSETMKKESSASPLAVYRPHYTPVSQLIFPDSSKLVSSSFDGTVREFDLRAAESSVVYETNDDAGISSLVAAGMAQCYYASCDDGTIRLIDRRARKVQSSTYQLHEKKINTVHQHPSLDL</sequence>
<comment type="caution">
    <text evidence="5">The sequence shown here is derived from an EMBL/GenBank/DDBJ whole genome shotgun (WGS) entry which is preliminary data.</text>
</comment>
<dbReference type="InterPro" id="IPR027417">
    <property type="entry name" value="P-loop_NTPase"/>
</dbReference>